<protein>
    <submittedName>
        <fullName evidence="2">Unannotated protein</fullName>
    </submittedName>
</protein>
<name>A0A6J6Z7D8_9ZZZZ</name>
<dbReference type="InterPro" id="IPR036259">
    <property type="entry name" value="MFS_trans_sf"/>
</dbReference>
<organism evidence="2">
    <name type="scientific">freshwater metagenome</name>
    <dbReference type="NCBI Taxonomy" id="449393"/>
    <lineage>
        <taxon>unclassified sequences</taxon>
        <taxon>metagenomes</taxon>
        <taxon>ecological metagenomes</taxon>
    </lineage>
</organism>
<keyword evidence="1" id="KW-1133">Transmembrane helix</keyword>
<proteinExistence type="predicted"/>
<reference evidence="2" key="1">
    <citation type="submission" date="2020-05" db="EMBL/GenBank/DDBJ databases">
        <authorList>
            <person name="Chiriac C."/>
            <person name="Salcher M."/>
            <person name="Ghai R."/>
            <person name="Kavagutti S V."/>
        </authorList>
    </citation>
    <scope>NUCLEOTIDE SEQUENCE</scope>
</reference>
<dbReference type="SUPFAM" id="SSF103473">
    <property type="entry name" value="MFS general substrate transporter"/>
    <property type="match status" value="1"/>
</dbReference>
<feature type="transmembrane region" description="Helical" evidence="1">
    <location>
        <begin position="23"/>
        <end position="42"/>
    </location>
</feature>
<dbReference type="EMBL" id="CAFAAO010000061">
    <property type="protein sequence ID" value="CAB4817720.1"/>
    <property type="molecule type" value="Genomic_DNA"/>
</dbReference>
<accession>A0A6J6Z7D8</accession>
<sequence>MIGAAIAASFAGWIRESNGDYAIAWYTAAILCLIAAAAMLLLKKIPTIAQQEAEELVAH</sequence>
<evidence type="ECO:0000313" key="2">
    <source>
        <dbReference type="EMBL" id="CAB4817720.1"/>
    </source>
</evidence>
<dbReference type="AlphaFoldDB" id="A0A6J6Z7D8"/>
<evidence type="ECO:0000256" key="1">
    <source>
        <dbReference type="SAM" id="Phobius"/>
    </source>
</evidence>
<keyword evidence="1" id="KW-0472">Membrane</keyword>
<gene>
    <name evidence="2" type="ORF">UFOPK3037_01788</name>
</gene>
<keyword evidence="1" id="KW-0812">Transmembrane</keyword>